<organism evidence="6 7">
    <name type="scientific">Salinadaptatus halalkaliphilus</name>
    <dbReference type="NCBI Taxonomy" id="2419781"/>
    <lineage>
        <taxon>Archaea</taxon>
        <taxon>Methanobacteriati</taxon>
        <taxon>Methanobacteriota</taxon>
        <taxon>Stenosarchaea group</taxon>
        <taxon>Halobacteria</taxon>
        <taxon>Halobacteriales</taxon>
        <taxon>Natrialbaceae</taxon>
        <taxon>Salinadaptatus</taxon>
    </lineage>
</organism>
<sequence>MATEQNVSAVEPAATTDTSLGPDGNVVALLAHVFTPISGILVYLLEEDNEFARYHAAHSVVFGIGVIAVYATLQALSLVFNTLAGSVPVIGFLLALFVTIIEIFVSLAIWLVVFVAWLYLLITAYQGEATRLPVVSSLAEKHLL</sequence>
<protein>
    <recommendedName>
        <fullName evidence="8">DUF4870 domain-containing protein</fullName>
    </recommendedName>
</protein>
<keyword evidence="4 5" id="KW-0472">Membrane</keyword>
<dbReference type="PANTHER" id="PTHR36460">
    <property type="entry name" value="UPF0132 DOMAIN PROTEIN (AFU_ORTHOLOGUE AFUA_3G10255)"/>
    <property type="match status" value="1"/>
</dbReference>
<dbReference type="PANTHER" id="PTHR36460:SF1">
    <property type="entry name" value="UPF0132 DOMAIN PROTEIN (AFU_ORTHOLOGUE AFUA_3G10255)"/>
    <property type="match status" value="1"/>
</dbReference>
<reference evidence="6 7" key="1">
    <citation type="submission" date="2018-10" db="EMBL/GenBank/DDBJ databases">
        <title>Natronolimnobius sp. XQ-INN 246 isolated from Inner Mongolia Autonomous Region of China.</title>
        <authorList>
            <person name="Xue Q."/>
        </authorList>
    </citation>
    <scope>NUCLEOTIDE SEQUENCE [LARGE SCALE GENOMIC DNA]</scope>
    <source>
        <strain evidence="6 7">XQ-INN 246</strain>
    </source>
</reference>
<evidence type="ECO:0000256" key="5">
    <source>
        <dbReference type="SAM" id="Phobius"/>
    </source>
</evidence>
<dbReference type="Pfam" id="PF09685">
    <property type="entry name" value="MamF_MmsF"/>
    <property type="match status" value="1"/>
</dbReference>
<gene>
    <name evidence="6" type="ORF">D8Y22_12155</name>
</gene>
<evidence type="ECO:0008006" key="8">
    <source>
        <dbReference type="Google" id="ProtNLM"/>
    </source>
</evidence>
<dbReference type="AlphaFoldDB" id="A0A4S3TKC9"/>
<evidence type="ECO:0000256" key="3">
    <source>
        <dbReference type="ARBA" id="ARBA00022989"/>
    </source>
</evidence>
<dbReference type="InterPro" id="IPR019109">
    <property type="entry name" value="MamF_MmsF"/>
</dbReference>
<evidence type="ECO:0000256" key="4">
    <source>
        <dbReference type="ARBA" id="ARBA00023136"/>
    </source>
</evidence>
<comment type="subcellular location">
    <subcellularLocation>
        <location evidence="1">Membrane</location>
        <topology evidence="1">Multi-pass membrane protein</topology>
    </subcellularLocation>
</comment>
<accession>A0A4S3TKC9</accession>
<proteinExistence type="predicted"/>
<feature type="transmembrane region" description="Helical" evidence="5">
    <location>
        <begin position="26"/>
        <end position="45"/>
    </location>
</feature>
<feature type="transmembrane region" description="Helical" evidence="5">
    <location>
        <begin position="57"/>
        <end position="80"/>
    </location>
</feature>
<name>A0A4S3TKC9_9EURY</name>
<keyword evidence="3 5" id="KW-1133">Transmembrane helix</keyword>
<dbReference type="RefSeq" id="WP_141464960.1">
    <property type="nucleotide sequence ID" value="NZ_RBZW01000031.1"/>
</dbReference>
<evidence type="ECO:0000256" key="1">
    <source>
        <dbReference type="ARBA" id="ARBA00004141"/>
    </source>
</evidence>
<dbReference type="GO" id="GO:0016020">
    <property type="term" value="C:membrane"/>
    <property type="evidence" value="ECO:0007669"/>
    <property type="project" value="UniProtKB-SubCell"/>
</dbReference>
<keyword evidence="7" id="KW-1185">Reference proteome</keyword>
<evidence type="ECO:0000313" key="7">
    <source>
        <dbReference type="Proteomes" id="UP000318864"/>
    </source>
</evidence>
<feature type="transmembrane region" description="Helical" evidence="5">
    <location>
        <begin position="92"/>
        <end position="122"/>
    </location>
</feature>
<evidence type="ECO:0000256" key="2">
    <source>
        <dbReference type="ARBA" id="ARBA00022692"/>
    </source>
</evidence>
<dbReference type="EMBL" id="RBZW01000031">
    <property type="protein sequence ID" value="THE64574.1"/>
    <property type="molecule type" value="Genomic_DNA"/>
</dbReference>
<dbReference type="Proteomes" id="UP000318864">
    <property type="component" value="Unassembled WGS sequence"/>
</dbReference>
<evidence type="ECO:0000313" key="6">
    <source>
        <dbReference type="EMBL" id="THE64574.1"/>
    </source>
</evidence>
<keyword evidence="2 5" id="KW-0812">Transmembrane</keyword>
<comment type="caution">
    <text evidence="6">The sequence shown here is derived from an EMBL/GenBank/DDBJ whole genome shotgun (WGS) entry which is preliminary data.</text>
</comment>
<dbReference type="OrthoDB" id="329551at2157"/>